<reference evidence="2 3" key="2">
    <citation type="journal article" date="2016" name="Genome Announc.">
        <title>Draft Genome Sequence of a Biocontrol Rhizobacterium, Chryseobacterium kwangjuense Strain KJ1R5, Isolated from Pepper (Capsicum annuum).</title>
        <authorList>
            <person name="Jeong J.J."/>
            <person name="Park H."/>
            <person name="Park B.H."/>
            <person name="Mannaa M."/>
            <person name="Sang M.K."/>
            <person name="Choi I.G."/>
            <person name="Kim K.D."/>
        </authorList>
    </citation>
    <scope>NUCLEOTIDE SEQUENCE [LARGE SCALE GENOMIC DNA]</scope>
    <source>
        <strain evidence="2 3">KJ1R5</strain>
    </source>
</reference>
<comment type="caution">
    <text evidence="2">The sequence shown here is derived from an EMBL/GenBank/DDBJ whole genome shotgun (WGS) entry which is preliminary data.</text>
</comment>
<sequence length="487" mass="57011">MHLLTRNTFDIQCASTGSGKEVQNQLGALLEKEFYPKLDHLFQKYDQETTVWNIDLLEINIESIEKKNWKEEIVRQSLLQIEEYLKLYKPVSVGSHSQLTDDFPLNRESAKNSVISVEQQAAILIFRFLKTGILEQNTISKDLKTIFEHIHINEDFVKSLILLFRQNNQSIIRWLFSVPKNVRDKINEIVFDDFKISEILLEEVIRTKKSADKNILSIAGKIKTVHQQSLWLEFLQWMNCMVSETKDQELYIRQFLLQSGEYWNISETEIKALLNYLVENKNNFKPETVHFHQSVIEKIENKNQSVNQKEQENNSVRNDLSKNNFIDNAGLVILHPFLKALFEKSGLYENDSWKTEVSVQKAVLLTQYLVTGKEDIQENELLLNKILCGYDTGKVINTQLEITDEEKELCKDLLEAVLEHWTVMSKSSVAALQETFLQRNARLEEIRENSFELWVEEKGFDILLDQLPWGIGMIKTPWMEEFLVCNW</sequence>
<dbReference type="Proteomes" id="UP000070513">
    <property type="component" value="Unassembled WGS sequence"/>
</dbReference>
<keyword evidence="1" id="KW-0175">Coiled coil</keyword>
<evidence type="ECO:0000313" key="2">
    <source>
        <dbReference type="EMBL" id="KXH79141.1"/>
    </source>
</evidence>
<reference evidence="3" key="1">
    <citation type="submission" date="2015-12" db="EMBL/GenBank/DDBJ databases">
        <title>Genome sequence of a biocontrol rhizobacterium Chryseobacterium kwangjuense strain KJ1R5 isolated from pepper (Capsicum annuum L.).</title>
        <authorList>
            <person name="Jeong J.-J."/>
            <person name="Park H."/>
            <person name="Mannaa M."/>
            <person name="Sang M.K."/>
            <person name="Choi I.-G."/>
            <person name="Kim K.D."/>
        </authorList>
    </citation>
    <scope>NUCLEOTIDE SEQUENCE [LARGE SCALE GENOMIC DNA]</scope>
    <source>
        <strain evidence="3">KJ1R5</strain>
    </source>
</reference>
<dbReference type="Pfam" id="PF19268">
    <property type="entry name" value="CIS_TMP"/>
    <property type="match status" value="1"/>
</dbReference>
<dbReference type="OrthoDB" id="1488184at2"/>
<name>A0A135W2J8_9FLAO</name>
<dbReference type="RefSeq" id="WP_062653698.1">
    <property type="nucleotide sequence ID" value="NZ_LPUR01000019.1"/>
</dbReference>
<accession>A0A135W2J8</accession>
<dbReference type="InterPro" id="IPR045538">
    <property type="entry name" value="CIS_TMP"/>
</dbReference>
<protein>
    <submittedName>
        <fullName evidence="2">Uncharacterized protein</fullName>
    </submittedName>
</protein>
<organism evidence="2 3">
    <name type="scientific">Chryseobacterium kwangjuense</name>
    <dbReference type="NCBI Taxonomy" id="267125"/>
    <lineage>
        <taxon>Bacteria</taxon>
        <taxon>Pseudomonadati</taxon>
        <taxon>Bacteroidota</taxon>
        <taxon>Flavobacteriia</taxon>
        <taxon>Flavobacteriales</taxon>
        <taxon>Weeksellaceae</taxon>
        <taxon>Chryseobacterium group</taxon>
        <taxon>Chryseobacterium</taxon>
    </lineage>
</organism>
<gene>
    <name evidence="2" type="ORF">AU378_21055</name>
</gene>
<feature type="coiled-coil region" evidence="1">
    <location>
        <begin position="292"/>
        <end position="319"/>
    </location>
</feature>
<proteinExistence type="predicted"/>
<evidence type="ECO:0000313" key="3">
    <source>
        <dbReference type="Proteomes" id="UP000070513"/>
    </source>
</evidence>
<evidence type="ECO:0000256" key="1">
    <source>
        <dbReference type="SAM" id="Coils"/>
    </source>
</evidence>
<dbReference type="EMBL" id="LPUR01000019">
    <property type="protein sequence ID" value="KXH79141.1"/>
    <property type="molecule type" value="Genomic_DNA"/>
</dbReference>
<dbReference type="AlphaFoldDB" id="A0A135W2J8"/>